<evidence type="ECO:0000313" key="2">
    <source>
        <dbReference type="Proteomes" id="UP000006527"/>
    </source>
</evidence>
<gene>
    <name evidence="1" type="ORF">SSSM7_246</name>
</gene>
<name>E3SLG3_9CAUD</name>
<dbReference type="RefSeq" id="YP_004324298.1">
    <property type="nucleotide sequence ID" value="NC_015287.1"/>
</dbReference>
<sequence>MSTFISKFKKNLDALEAAVDEEFALDFKYPKIYKKVLRYYKQEGYEFSEEDPSQEYSLLMSLIAEDLGVSK</sequence>
<dbReference type="KEGG" id="vg:10328814"/>
<dbReference type="Proteomes" id="UP000006527">
    <property type="component" value="Segment"/>
</dbReference>
<dbReference type="EMBL" id="GU071098">
    <property type="protein sequence ID" value="ADO98311.1"/>
    <property type="molecule type" value="Genomic_DNA"/>
</dbReference>
<protein>
    <submittedName>
        <fullName evidence="1">Uncharacterized protein</fullName>
    </submittedName>
</protein>
<dbReference type="OrthoDB" id="27739at10239"/>
<organism evidence="1 2">
    <name type="scientific">Synechococcus phage S-SSM7</name>
    <dbReference type="NCBI Taxonomy" id="445686"/>
    <lineage>
        <taxon>Viruses</taxon>
        <taxon>Duplodnaviria</taxon>
        <taxon>Heunggongvirae</taxon>
        <taxon>Uroviricota</taxon>
        <taxon>Caudoviricetes</taxon>
        <taxon>Pantevenvirales</taxon>
        <taxon>Kyanoviridae</taxon>
        <taxon>Lipsvirus</taxon>
        <taxon>Lipsvirus ssm7</taxon>
    </lineage>
</organism>
<accession>E3SLG3</accession>
<evidence type="ECO:0000313" key="1">
    <source>
        <dbReference type="EMBL" id="ADO98311.1"/>
    </source>
</evidence>
<reference evidence="1 2" key="1">
    <citation type="journal article" date="2010" name="Environ. Microbiol.">
        <title>Genomic analysis of oceanic cyanobacterial myoviruses compared with T4-like myoviruses from diverse hosts and environments.</title>
        <authorList>
            <person name="Sullivan M.B."/>
            <person name="Huang K.H."/>
            <person name="Ignacio-Espinoza J.C."/>
            <person name="Berlin A.M."/>
            <person name="Kelly L."/>
            <person name="Weigele P.R."/>
            <person name="DeFrancesco A.S."/>
            <person name="Kern S.E."/>
            <person name="Thompson L.R."/>
            <person name="Young S."/>
            <person name="Yandava C."/>
            <person name="Fu R."/>
            <person name="Krastins B."/>
            <person name="Chase M."/>
            <person name="Sarracino D."/>
            <person name="Osburne M.S."/>
            <person name="Henn M.R."/>
            <person name="Chisholm S.W."/>
        </authorList>
    </citation>
    <scope>NUCLEOTIDE SEQUENCE [LARGE SCALE GENOMIC DNA]</scope>
    <source>
        <strain evidence="1">8109-3</strain>
    </source>
</reference>
<dbReference type="GeneID" id="10328814"/>
<keyword evidence="2" id="KW-1185">Reference proteome</keyword>
<proteinExistence type="predicted"/>